<evidence type="ECO:0000313" key="21">
    <source>
        <dbReference type="Ensembl" id="ENSSAUP00010024076.1"/>
    </source>
</evidence>
<evidence type="ECO:0000256" key="4">
    <source>
        <dbReference type="ARBA" id="ARBA00022481"/>
    </source>
</evidence>
<dbReference type="InterPro" id="IPR000202">
    <property type="entry name" value="GPCR_3_mGluR5"/>
</dbReference>
<feature type="domain" description="G-protein coupled receptors family 3 profile" evidence="20">
    <location>
        <begin position="595"/>
        <end position="857"/>
    </location>
</feature>
<feature type="region of interest" description="Disordered" evidence="17">
    <location>
        <begin position="1064"/>
        <end position="1083"/>
    </location>
</feature>
<feature type="compositionally biased region" description="Pro residues" evidence="17">
    <location>
        <begin position="1198"/>
        <end position="1211"/>
    </location>
</feature>
<dbReference type="CDD" id="cd06374">
    <property type="entry name" value="PBP1_mGluR_groupI"/>
    <property type="match status" value="1"/>
</dbReference>
<dbReference type="GO" id="GO:0008066">
    <property type="term" value="F:glutamate receptor activity"/>
    <property type="evidence" value="ECO:0007669"/>
    <property type="project" value="UniProtKB-ARBA"/>
</dbReference>
<dbReference type="InterPro" id="IPR028082">
    <property type="entry name" value="Peripla_BP_I"/>
</dbReference>
<dbReference type="Proteomes" id="UP000472265">
    <property type="component" value="Chromosome 2"/>
</dbReference>
<reference evidence="21" key="2">
    <citation type="submission" date="2025-08" db="UniProtKB">
        <authorList>
            <consortium name="Ensembl"/>
        </authorList>
    </citation>
    <scope>IDENTIFICATION</scope>
</reference>
<dbReference type="InterPro" id="IPR017979">
    <property type="entry name" value="GPCR_3_CS"/>
</dbReference>
<dbReference type="PANTHER" id="PTHR24060">
    <property type="entry name" value="METABOTROPIC GLUTAMATE RECEPTOR"/>
    <property type="match status" value="1"/>
</dbReference>
<dbReference type="FunFam" id="2.10.50.30:FF:000001">
    <property type="entry name" value="metabotropic glutamate receptor 1"/>
    <property type="match status" value="1"/>
</dbReference>
<feature type="signal peptide" evidence="19">
    <location>
        <begin position="1"/>
        <end position="18"/>
    </location>
</feature>
<evidence type="ECO:0000256" key="5">
    <source>
        <dbReference type="ARBA" id="ARBA00022553"/>
    </source>
</evidence>
<dbReference type="PRINTS" id="PR00593">
    <property type="entry name" value="MTABOTROPICR"/>
</dbReference>
<dbReference type="Gene3D" id="3.40.50.2300">
    <property type="match status" value="2"/>
</dbReference>
<evidence type="ECO:0000256" key="12">
    <source>
        <dbReference type="ARBA" id="ARBA00023170"/>
    </source>
</evidence>
<feature type="transmembrane region" description="Helical" evidence="18">
    <location>
        <begin position="815"/>
        <end position="842"/>
    </location>
</feature>
<feature type="compositionally biased region" description="Low complexity" evidence="17">
    <location>
        <begin position="1178"/>
        <end position="1191"/>
    </location>
</feature>
<dbReference type="SMART" id="SM01229">
    <property type="entry name" value="GluR_Homer-bdg"/>
    <property type="match status" value="1"/>
</dbReference>
<dbReference type="InterPro" id="IPR001828">
    <property type="entry name" value="ANF_lig-bd_rcpt"/>
</dbReference>
<evidence type="ECO:0000259" key="20">
    <source>
        <dbReference type="PROSITE" id="PS50259"/>
    </source>
</evidence>
<evidence type="ECO:0000256" key="3">
    <source>
        <dbReference type="ARBA" id="ARBA00022475"/>
    </source>
</evidence>
<gene>
    <name evidence="21" type="primary">GRM5</name>
    <name evidence="21" type="synonym">grm5b</name>
</gene>
<dbReference type="Pfam" id="PF00003">
    <property type="entry name" value="7tm_3"/>
    <property type="match status" value="1"/>
</dbReference>
<evidence type="ECO:0000256" key="9">
    <source>
        <dbReference type="ARBA" id="ARBA00023040"/>
    </source>
</evidence>
<keyword evidence="8 18" id="KW-1133">Transmembrane helix</keyword>
<dbReference type="Ensembl" id="ENSSAUT00010025435.1">
    <property type="protein sequence ID" value="ENSSAUP00010024076.1"/>
    <property type="gene ID" value="ENSSAUG00010007984.1"/>
</dbReference>
<dbReference type="PRINTS" id="PR01055">
    <property type="entry name" value="MTABOTROPC5R"/>
</dbReference>
<evidence type="ECO:0000256" key="2">
    <source>
        <dbReference type="ARBA" id="ARBA00007242"/>
    </source>
</evidence>
<dbReference type="GO" id="GO:0005886">
    <property type="term" value="C:plasma membrane"/>
    <property type="evidence" value="ECO:0007669"/>
    <property type="project" value="UniProtKB-SubCell"/>
</dbReference>
<sequence length="1228" mass="135674">MMLCLLLILSMWVGPDEADSAQSNERRVVAHIPGDIIIGALFSVHHQPPADKVHERKCGAVREQYGIQRVEAMMHTLDRINTDQNILPNISLGCEIRDSCWHSAVALEQSIEFIRDSLVSSDEAEELAGGGSWGGGGGGVSTMKCSDPSATPMRGKKPIVGLIGPGSSSVAIQVQNLLQLFNIPQIAYSATSMDLSDKSLYKYFMRVVPSDAQQARAMVDIVKRYNWSYVSAIHTEGNYGESGMEAFKDMAAKEGICIAHSGKIWSNAGEQSFDRLLERLMAHLPKARVVACFCEGMTVRNILMAMRRQGLVGEFLLIGSDGWADRYDVTDGYVREAAGGITIKLQSADVKWFDEYYLKLRPENNHRNPWFPEFWQHRFHCRLKGHPQESSKHNRTCGKRESLRQQYAQDTKMGFVINAIYSMAYGLHNMQRALCPGYQGLCDAMRPIDGATLLDFLMKTNFTGVSGEGILFDENGDSPGRYEIMNFKKMGKDYYDYINVGSWDNRGLKIDDDEIWPNKESIIKSVCSEPCDKGQIKVIRKGEVSCCWTCTPCKENEFVSDEYTCRACELGSWPTDDLTGCDLIPVEYLRWGDPEPIAAVVFACLGQMATFFVTAVFIRFRDTPVVKSSSRELCYIILAGICLGYLCTFSLIAKPHVIHCYLQRLGIGLSPAMSYSALVTKTNRIARILAGSKKKICTKKPRFMSACAQLIIAFLLILLQLSIIVALFLMEPPEVIHDYPSIRQVNLICNTTNLAVVAPLGYNCLLILSCTFYAFKTRNVPANFNEAKYIAFTMYTTCIIWLAFVPIYFGSNYKIITMCFSVSLSATVALCCMFVPKVYIILAKPERNVRSAFTTSTVVRMHVGDGKSSSAASRSSSLVNLWKRRGSTGETLSSNGKSVSWAQTERSGSRSSHLWQRLSFHIKKKENNQTAVIKPFSKTSEDHPDSVTDKTLYDLSEADERYSITYRPQTPSPISTVSQRLGAGYVEEPQMTAVPQYPSSVCSGGSSSSCAPSSSGSVVVGSDGRLVTVDDHPGRPQSSLMDQISCVVNRFTANITELNSMMLTPSPTHSHSTHKHTPPSPHPADPYLLPREIQMPPTLTTYAEVQPLPPVESGMGGRDGCPVHSMPHSPYPLPPPHPQTSPSLSPMRGGLITCLADSPLRRAELEEELIALTPPSPFRDSLASSSSSPISETGLCLPPVPSHPPPSPPSPRYSRLTLRNYSQSSSSL</sequence>
<evidence type="ECO:0000256" key="11">
    <source>
        <dbReference type="ARBA" id="ARBA00023157"/>
    </source>
</evidence>
<keyword evidence="6 18" id="KW-0812">Transmembrane</keyword>
<comment type="similarity">
    <text evidence="2">Belongs to the G-protein coupled receptor 3 family.</text>
</comment>
<keyword evidence="9" id="KW-0297">G-protein coupled receptor</keyword>
<dbReference type="Pfam" id="PF07562">
    <property type="entry name" value="NCD3G"/>
    <property type="match status" value="1"/>
</dbReference>
<dbReference type="PRINTS" id="PR00248">
    <property type="entry name" value="GPCRMGR"/>
</dbReference>
<keyword evidence="4" id="KW-0488">Methylation</keyword>
<dbReference type="Pfam" id="PF10606">
    <property type="entry name" value="GluR_Homer-bdg"/>
    <property type="match status" value="1"/>
</dbReference>
<dbReference type="InterPro" id="IPR000162">
    <property type="entry name" value="GPCR_3_mtglu_rcpt"/>
</dbReference>
<dbReference type="SUPFAM" id="SSF53822">
    <property type="entry name" value="Periplasmic binding protein-like I"/>
    <property type="match status" value="1"/>
</dbReference>
<keyword evidence="12" id="KW-0675">Receptor</keyword>
<dbReference type="InterPro" id="IPR019588">
    <property type="entry name" value="Metabotropic_Glu_rcpt_Homer-bd"/>
</dbReference>
<evidence type="ECO:0000256" key="16">
    <source>
        <dbReference type="ARBA" id="ARBA00070127"/>
    </source>
</evidence>
<dbReference type="InterPro" id="IPR038550">
    <property type="entry name" value="GPCR_3_9-Cys_sf"/>
</dbReference>
<dbReference type="CDD" id="cd15450">
    <property type="entry name" value="7tmC_mGluR5"/>
    <property type="match status" value="1"/>
</dbReference>
<dbReference type="GeneTree" id="ENSGT01030000234595"/>
<keyword evidence="5" id="KW-0597">Phosphoprotein</keyword>
<dbReference type="PROSITE" id="PS00980">
    <property type="entry name" value="G_PROTEIN_RECEP_F3_2"/>
    <property type="match status" value="1"/>
</dbReference>
<feature type="region of interest" description="Disordered" evidence="17">
    <location>
        <begin position="1114"/>
        <end position="1143"/>
    </location>
</feature>
<dbReference type="InterPro" id="IPR050726">
    <property type="entry name" value="mGluR"/>
</dbReference>
<dbReference type="PROSITE" id="PS00981">
    <property type="entry name" value="G_PROTEIN_RECEP_F3_3"/>
    <property type="match status" value="1"/>
</dbReference>
<dbReference type="InterPro" id="IPR017978">
    <property type="entry name" value="GPCR_3_C"/>
</dbReference>
<evidence type="ECO:0000256" key="14">
    <source>
        <dbReference type="ARBA" id="ARBA00023224"/>
    </source>
</evidence>
<feature type="transmembrane region" description="Helical" evidence="18">
    <location>
        <begin position="703"/>
        <end position="730"/>
    </location>
</feature>
<dbReference type="Gene3D" id="2.10.50.30">
    <property type="entry name" value="GPCR, family 3, nine cysteines domain"/>
    <property type="match status" value="1"/>
</dbReference>
<evidence type="ECO:0000256" key="18">
    <source>
        <dbReference type="SAM" id="Phobius"/>
    </source>
</evidence>
<keyword evidence="22" id="KW-1185">Reference proteome</keyword>
<comment type="function">
    <text evidence="15">G-protein coupled receptor for glutamate. Ligand binding causes a conformation change that triggers signaling via guanine nucleotide-binding proteins (G proteins) and modulates the activity of down-stream effectors. Signaling activates a phosphatidylinositol-calcium second messenger system and generates a calcium-activated chloride current. Plays an important role in the regulation of synaptic plasticity and the modulation of the neural network activity.</text>
</comment>
<feature type="transmembrane region" description="Helical" evidence="18">
    <location>
        <begin position="597"/>
        <end position="620"/>
    </location>
</feature>
<dbReference type="GO" id="GO:0007206">
    <property type="term" value="P:phospholipase C-activating G protein-coupled glutamate receptor signaling pathway"/>
    <property type="evidence" value="ECO:0007669"/>
    <property type="project" value="UniProtKB-ARBA"/>
</dbReference>
<feature type="compositionally biased region" description="Pro residues" evidence="17">
    <location>
        <begin position="1129"/>
        <end position="1139"/>
    </location>
</feature>
<feature type="transmembrane region" description="Helical" evidence="18">
    <location>
        <begin position="754"/>
        <end position="775"/>
    </location>
</feature>
<evidence type="ECO:0000256" key="19">
    <source>
        <dbReference type="SAM" id="SignalP"/>
    </source>
</evidence>
<accession>A0A671VHF2</accession>
<dbReference type="GO" id="GO:1902533">
    <property type="term" value="P:positive regulation of intracellular signal transduction"/>
    <property type="evidence" value="ECO:0007669"/>
    <property type="project" value="UniProtKB-ARBA"/>
</dbReference>
<keyword evidence="11" id="KW-1015">Disulfide bond</keyword>
<dbReference type="GO" id="GO:0004930">
    <property type="term" value="F:G protein-coupled receptor activity"/>
    <property type="evidence" value="ECO:0007669"/>
    <property type="project" value="UniProtKB-KW"/>
</dbReference>
<evidence type="ECO:0000313" key="22">
    <source>
        <dbReference type="Proteomes" id="UP000472265"/>
    </source>
</evidence>
<evidence type="ECO:0000256" key="8">
    <source>
        <dbReference type="ARBA" id="ARBA00022989"/>
    </source>
</evidence>
<feature type="compositionally biased region" description="Polar residues" evidence="17">
    <location>
        <begin position="1217"/>
        <end position="1228"/>
    </location>
</feature>
<name>A0A671VHF2_SPAAU</name>
<dbReference type="FunFam" id="3.40.50.2300:FF:000243">
    <property type="entry name" value="Metabotropic glutamate receptor 5"/>
    <property type="match status" value="1"/>
</dbReference>
<dbReference type="PROSITE" id="PS50259">
    <property type="entry name" value="G_PROTEIN_RECEP_F3_4"/>
    <property type="match status" value="1"/>
</dbReference>
<keyword evidence="3" id="KW-1003">Cell membrane</keyword>
<feature type="chain" id="PRO_5025385855" description="Metabotropic glutamate receptor 5" evidence="19">
    <location>
        <begin position="19"/>
        <end position="1228"/>
    </location>
</feature>
<feature type="transmembrane region" description="Helical" evidence="18">
    <location>
        <begin position="632"/>
        <end position="653"/>
    </location>
</feature>
<evidence type="ECO:0000256" key="1">
    <source>
        <dbReference type="ARBA" id="ARBA00004651"/>
    </source>
</evidence>
<evidence type="ECO:0000256" key="13">
    <source>
        <dbReference type="ARBA" id="ARBA00023180"/>
    </source>
</evidence>
<comment type="subcellular location">
    <subcellularLocation>
        <location evidence="1">Cell membrane</location>
        <topology evidence="1">Multi-pass membrane protein</topology>
    </subcellularLocation>
</comment>
<feature type="region of interest" description="Disordered" evidence="17">
    <location>
        <begin position="1175"/>
        <end position="1228"/>
    </location>
</feature>
<keyword evidence="10 18" id="KW-0472">Membrane</keyword>
<feature type="region of interest" description="Disordered" evidence="17">
    <location>
        <begin position="127"/>
        <end position="151"/>
    </location>
</feature>
<evidence type="ECO:0000256" key="17">
    <source>
        <dbReference type="SAM" id="MobiDB-lite"/>
    </source>
</evidence>
<keyword evidence="13" id="KW-0325">Glycoprotein</keyword>
<feature type="compositionally biased region" description="Gly residues" evidence="17">
    <location>
        <begin position="128"/>
        <end position="140"/>
    </location>
</feature>
<organism evidence="21 22">
    <name type="scientific">Sparus aurata</name>
    <name type="common">Gilthead sea bream</name>
    <dbReference type="NCBI Taxonomy" id="8175"/>
    <lineage>
        <taxon>Eukaryota</taxon>
        <taxon>Metazoa</taxon>
        <taxon>Chordata</taxon>
        <taxon>Craniata</taxon>
        <taxon>Vertebrata</taxon>
        <taxon>Euteleostomi</taxon>
        <taxon>Actinopterygii</taxon>
        <taxon>Neopterygii</taxon>
        <taxon>Teleostei</taxon>
        <taxon>Neoteleostei</taxon>
        <taxon>Acanthomorphata</taxon>
        <taxon>Eupercaria</taxon>
        <taxon>Spariformes</taxon>
        <taxon>Sparidae</taxon>
        <taxon>Sparus</taxon>
    </lineage>
</organism>
<evidence type="ECO:0000256" key="7">
    <source>
        <dbReference type="ARBA" id="ARBA00022729"/>
    </source>
</evidence>
<protein>
    <recommendedName>
        <fullName evidence="16">Metabotropic glutamate receptor 5</fullName>
    </recommendedName>
</protein>
<dbReference type="Pfam" id="PF01094">
    <property type="entry name" value="ANF_receptor"/>
    <property type="match status" value="1"/>
</dbReference>
<proteinExistence type="inferred from homology"/>
<keyword evidence="7 19" id="KW-0732">Signal</keyword>
<dbReference type="PROSITE" id="PS00979">
    <property type="entry name" value="G_PROTEIN_RECEP_F3_1"/>
    <property type="match status" value="1"/>
</dbReference>
<evidence type="ECO:0000256" key="15">
    <source>
        <dbReference type="ARBA" id="ARBA00058291"/>
    </source>
</evidence>
<evidence type="ECO:0000256" key="6">
    <source>
        <dbReference type="ARBA" id="ARBA00022692"/>
    </source>
</evidence>
<feature type="transmembrane region" description="Helical" evidence="18">
    <location>
        <begin position="787"/>
        <end position="809"/>
    </location>
</feature>
<dbReference type="AlphaFoldDB" id="A0A671VHF2"/>
<reference evidence="21" key="3">
    <citation type="submission" date="2025-09" db="UniProtKB">
        <authorList>
            <consortium name="Ensembl"/>
        </authorList>
    </citation>
    <scope>IDENTIFICATION</scope>
</reference>
<evidence type="ECO:0000256" key="10">
    <source>
        <dbReference type="ARBA" id="ARBA00023136"/>
    </source>
</evidence>
<dbReference type="GO" id="GO:0030425">
    <property type="term" value="C:dendrite"/>
    <property type="evidence" value="ECO:0007669"/>
    <property type="project" value="UniProtKB-ARBA"/>
</dbReference>
<dbReference type="InterPro" id="IPR000337">
    <property type="entry name" value="GPCR_3"/>
</dbReference>
<dbReference type="InterPro" id="IPR011500">
    <property type="entry name" value="GPCR_3_9-Cys_dom"/>
</dbReference>
<keyword evidence="14" id="KW-0807">Transducer</keyword>
<dbReference type="FunFam" id="3.40.50.2300:FF:000219">
    <property type="entry name" value="Glutamate metabotropic receptor 5"/>
    <property type="match status" value="1"/>
</dbReference>
<reference evidence="21" key="1">
    <citation type="submission" date="2021-04" db="EMBL/GenBank/DDBJ databases">
        <authorList>
            <consortium name="Wellcome Sanger Institute Data Sharing"/>
        </authorList>
    </citation>
    <scope>NUCLEOTIDE SEQUENCE [LARGE SCALE GENOMIC DNA]</scope>
</reference>
<dbReference type="GO" id="GO:0030296">
    <property type="term" value="F:protein tyrosine kinase activator activity"/>
    <property type="evidence" value="ECO:0007669"/>
    <property type="project" value="UniProtKB-ARBA"/>
</dbReference>